<evidence type="ECO:0000313" key="1">
    <source>
        <dbReference type="EMBL" id="CEK53023.1"/>
    </source>
</evidence>
<gene>
    <name evidence="1" type="primary">ORF18800</name>
</gene>
<reference evidence="1" key="1">
    <citation type="submission" date="2014-12" db="EMBL/GenBank/DDBJ databases">
        <title>Insight into the proteome of Arion vulgaris.</title>
        <authorList>
            <person name="Aradska J."/>
            <person name="Bulat T."/>
            <person name="Smidak R."/>
            <person name="Sarate P."/>
            <person name="Gangsoo J."/>
            <person name="Sialana F."/>
            <person name="Bilban M."/>
            <person name="Lubec G."/>
        </authorList>
    </citation>
    <scope>NUCLEOTIDE SEQUENCE</scope>
    <source>
        <tissue evidence="1">Skin</tissue>
    </source>
</reference>
<feature type="non-terminal residue" evidence="1">
    <location>
        <position position="1"/>
    </location>
</feature>
<dbReference type="EMBL" id="HACG01006158">
    <property type="protein sequence ID" value="CEK53023.1"/>
    <property type="molecule type" value="Transcribed_RNA"/>
</dbReference>
<dbReference type="AlphaFoldDB" id="A0A0B6YAB1"/>
<name>A0A0B6YAB1_9EUPU</name>
<organism evidence="1">
    <name type="scientific">Arion vulgaris</name>
    <dbReference type="NCBI Taxonomy" id="1028688"/>
    <lineage>
        <taxon>Eukaryota</taxon>
        <taxon>Metazoa</taxon>
        <taxon>Spiralia</taxon>
        <taxon>Lophotrochozoa</taxon>
        <taxon>Mollusca</taxon>
        <taxon>Gastropoda</taxon>
        <taxon>Heterobranchia</taxon>
        <taxon>Euthyneura</taxon>
        <taxon>Panpulmonata</taxon>
        <taxon>Eupulmonata</taxon>
        <taxon>Stylommatophora</taxon>
        <taxon>Helicina</taxon>
        <taxon>Arionoidea</taxon>
        <taxon>Arionidae</taxon>
        <taxon>Arion</taxon>
    </lineage>
</organism>
<proteinExistence type="predicted"/>
<feature type="non-terminal residue" evidence="1">
    <location>
        <position position="73"/>
    </location>
</feature>
<protein>
    <submittedName>
        <fullName evidence="1">Uncharacterized protein</fullName>
    </submittedName>
</protein>
<sequence length="73" mass="8625">IFCKLPCGLPLFVHLKDPQKVKAKKRWSQSMYINYVMRFRKVLWHNDSDRTTKCETANEKIIPTLSNTVQNSQ</sequence>
<accession>A0A0B6YAB1</accession>